<evidence type="ECO:0000313" key="1">
    <source>
        <dbReference type="EMBL" id="KAF1965784.1"/>
    </source>
</evidence>
<proteinExistence type="predicted"/>
<gene>
    <name evidence="1" type="ORF">BU23DRAFT_17799</name>
</gene>
<reference evidence="1" key="1">
    <citation type="journal article" date="2020" name="Stud. Mycol.">
        <title>101 Dothideomycetes genomes: a test case for predicting lifestyles and emergence of pathogens.</title>
        <authorList>
            <person name="Haridas S."/>
            <person name="Albert R."/>
            <person name="Binder M."/>
            <person name="Bloem J."/>
            <person name="Labutti K."/>
            <person name="Salamov A."/>
            <person name="Andreopoulos B."/>
            <person name="Baker S."/>
            <person name="Barry K."/>
            <person name="Bills G."/>
            <person name="Bluhm B."/>
            <person name="Cannon C."/>
            <person name="Castanera R."/>
            <person name="Culley D."/>
            <person name="Daum C."/>
            <person name="Ezra D."/>
            <person name="Gonzalez J."/>
            <person name="Henrissat B."/>
            <person name="Kuo A."/>
            <person name="Liang C."/>
            <person name="Lipzen A."/>
            <person name="Lutzoni F."/>
            <person name="Magnuson J."/>
            <person name="Mondo S."/>
            <person name="Nolan M."/>
            <person name="Ohm R."/>
            <person name="Pangilinan J."/>
            <person name="Park H.-J."/>
            <person name="Ramirez L."/>
            <person name="Alfaro M."/>
            <person name="Sun H."/>
            <person name="Tritt A."/>
            <person name="Yoshinaga Y."/>
            <person name="Zwiers L.-H."/>
            <person name="Turgeon B."/>
            <person name="Goodwin S."/>
            <person name="Spatafora J."/>
            <person name="Crous P."/>
            <person name="Grigoriev I."/>
        </authorList>
    </citation>
    <scope>NUCLEOTIDE SEQUENCE</scope>
    <source>
        <strain evidence="1">CBS 107.79</strain>
    </source>
</reference>
<dbReference type="AlphaFoldDB" id="A0A6A5UM62"/>
<sequence>MGHGSALLRFRRSLYRWTGSLSYGLRGSAAATVAQGAPQVAAPPSCDFGHGMHSGHWASCTSLWWKSVWYCNC</sequence>
<keyword evidence="2" id="KW-1185">Reference proteome</keyword>
<organism evidence="1 2">
    <name type="scientific">Bimuria novae-zelandiae CBS 107.79</name>
    <dbReference type="NCBI Taxonomy" id="1447943"/>
    <lineage>
        <taxon>Eukaryota</taxon>
        <taxon>Fungi</taxon>
        <taxon>Dikarya</taxon>
        <taxon>Ascomycota</taxon>
        <taxon>Pezizomycotina</taxon>
        <taxon>Dothideomycetes</taxon>
        <taxon>Pleosporomycetidae</taxon>
        <taxon>Pleosporales</taxon>
        <taxon>Massarineae</taxon>
        <taxon>Didymosphaeriaceae</taxon>
        <taxon>Bimuria</taxon>
    </lineage>
</organism>
<name>A0A6A5UM62_9PLEO</name>
<dbReference type="Proteomes" id="UP000800036">
    <property type="component" value="Unassembled WGS sequence"/>
</dbReference>
<accession>A0A6A5UM62</accession>
<dbReference type="EMBL" id="ML976756">
    <property type="protein sequence ID" value="KAF1965784.1"/>
    <property type="molecule type" value="Genomic_DNA"/>
</dbReference>
<evidence type="ECO:0000313" key="2">
    <source>
        <dbReference type="Proteomes" id="UP000800036"/>
    </source>
</evidence>
<protein>
    <submittedName>
        <fullName evidence="1">Uncharacterized protein</fullName>
    </submittedName>
</protein>